<keyword evidence="1" id="KW-1133">Transmembrane helix</keyword>
<gene>
    <name evidence="3" type="ORF">GHO39_24715</name>
    <name evidence="2" type="ORF">GHO40_25035</name>
</gene>
<feature type="transmembrane region" description="Helical" evidence="1">
    <location>
        <begin position="69"/>
        <end position="90"/>
    </location>
</feature>
<reference evidence="4 5" key="1">
    <citation type="submission" date="2019-10" db="EMBL/GenBank/DDBJ databases">
        <title>Evaluation of single-gene subtyping targets for Pseudomonas.</title>
        <authorList>
            <person name="Reichler S.J."/>
            <person name="Orsi R.H."/>
            <person name="Wiedmann M."/>
            <person name="Martin N.H."/>
            <person name="Murphy S.I."/>
        </authorList>
    </citation>
    <scope>NUCLEOTIDE SEQUENCE [LARGE SCALE GENOMIC DNA]</scope>
    <source>
        <strain evidence="3 5">FSL R10-3254</strain>
        <strain evidence="2 4">FSL R10-3257</strain>
    </source>
</reference>
<dbReference type="InterPro" id="IPR036938">
    <property type="entry name" value="PAP2/HPO_sf"/>
</dbReference>
<evidence type="ECO:0000313" key="3">
    <source>
        <dbReference type="EMBL" id="MQT92310.1"/>
    </source>
</evidence>
<proteinExistence type="predicted"/>
<organism evidence="2 4">
    <name type="scientific">Pseudomonas helleri</name>
    <dbReference type="NCBI Taxonomy" id="1608996"/>
    <lineage>
        <taxon>Bacteria</taxon>
        <taxon>Pseudomonadati</taxon>
        <taxon>Pseudomonadota</taxon>
        <taxon>Gammaproteobacteria</taxon>
        <taxon>Pseudomonadales</taxon>
        <taxon>Pseudomonadaceae</taxon>
        <taxon>Pseudomonas</taxon>
    </lineage>
</organism>
<dbReference type="Proteomes" id="UP000441404">
    <property type="component" value="Unassembled WGS sequence"/>
</dbReference>
<name>A0A6A7YM13_9PSED</name>
<feature type="transmembrane region" description="Helical" evidence="1">
    <location>
        <begin position="102"/>
        <end position="122"/>
    </location>
</feature>
<evidence type="ECO:0000313" key="5">
    <source>
        <dbReference type="Proteomes" id="UP000489190"/>
    </source>
</evidence>
<keyword evidence="1" id="KW-0812">Transmembrane</keyword>
<dbReference type="AlphaFoldDB" id="A0A6A7YM13"/>
<feature type="transmembrane region" description="Helical" evidence="1">
    <location>
        <begin position="36"/>
        <end position="57"/>
    </location>
</feature>
<accession>A0A6A7YM13</accession>
<dbReference type="SUPFAM" id="SSF48317">
    <property type="entry name" value="Acid phosphatase/Vanadium-dependent haloperoxidase"/>
    <property type="match status" value="1"/>
</dbReference>
<feature type="transmembrane region" description="Helical" evidence="1">
    <location>
        <begin position="128"/>
        <end position="146"/>
    </location>
</feature>
<evidence type="ECO:0000256" key="1">
    <source>
        <dbReference type="SAM" id="Phobius"/>
    </source>
</evidence>
<protein>
    <recommendedName>
        <fullName evidence="6">Phosphatase PAP2 family protein</fullName>
    </recommendedName>
</protein>
<dbReference type="Gene3D" id="1.20.144.10">
    <property type="entry name" value="Phosphatidic acid phosphatase type 2/haloperoxidase"/>
    <property type="match status" value="1"/>
</dbReference>
<evidence type="ECO:0000313" key="4">
    <source>
        <dbReference type="Proteomes" id="UP000441404"/>
    </source>
</evidence>
<evidence type="ECO:0008006" key="6">
    <source>
        <dbReference type="Google" id="ProtNLM"/>
    </source>
</evidence>
<comment type="caution">
    <text evidence="2">The sequence shown here is derived from an EMBL/GenBank/DDBJ whole genome shotgun (WGS) entry which is preliminary data.</text>
</comment>
<dbReference type="Proteomes" id="UP000489190">
    <property type="component" value="Unassembled WGS sequence"/>
</dbReference>
<dbReference type="EMBL" id="WIWI01000097">
    <property type="protein sequence ID" value="MQT92310.1"/>
    <property type="molecule type" value="Genomic_DNA"/>
</dbReference>
<feature type="transmembrane region" description="Helical" evidence="1">
    <location>
        <begin position="6"/>
        <end position="29"/>
    </location>
</feature>
<sequence>MDAKLQFVQYGGISVMFPAALVIAAWLWAAASKKIAVLWLGVLLSAYFIVGVTKILFKGWGIGLHSLDIAVFSGHATNTCLVFTVMLSLLCQQINPRLRWPAFGVGVILTWWFSINYIALTIHPLSEAIAGALVGTIAAFIFLLMLSQSNIGKIPRPALALGLAVVVVCSIAPKYSAERLLDRIAISLSGAEQAFRRSS</sequence>
<evidence type="ECO:0000313" key="2">
    <source>
        <dbReference type="EMBL" id="MQT49957.1"/>
    </source>
</evidence>
<dbReference type="EMBL" id="WIWJ01000077">
    <property type="protein sequence ID" value="MQT49957.1"/>
    <property type="molecule type" value="Genomic_DNA"/>
</dbReference>
<keyword evidence="1" id="KW-0472">Membrane</keyword>
<dbReference type="RefSeq" id="WP_323368929.1">
    <property type="nucleotide sequence ID" value="NZ_WIWI01000097.1"/>
</dbReference>